<gene>
    <name evidence="2" type="ORF">B0I35DRAFT_252043</name>
</gene>
<feature type="region of interest" description="Disordered" evidence="1">
    <location>
        <begin position="1"/>
        <end position="149"/>
    </location>
</feature>
<dbReference type="Proteomes" id="UP000813444">
    <property type="component" value="Unassembled WGS sequence"/>
</dbReference>
<evidence type="ECO:0000313" key="2">
    <source>
        <dbReference type="EMBL" id="KAH7318760.1"/>
    </source>
</evidence>
<proteinExistence type="predicted"/>
<feature type="compositionally biased region" description="Low complexity" evidence="1">
    <location>
        <begin position="92"/>
        <end position="144"/>
    </location>
</feature>
<feature type="region of interest" description="Disordered" evidence="1">
    <location>
        <begin position="162"/>
        <end position="181"/>
    </location>
</feature>
<organism evidence="2 3">
    <name type="scientific">Stachybotrys elegans</name>
    <dbReference type="NCBI Taxonomy" id="80388"/>
    <lineage>
        <taxon>Eukaryota</taxon>
        <taxon>Fungi</taxon>
        <taxon>Dikarya</taxon>
        <taxon>Ascomycota</taxon>
        <taxon>Pezizomycotina</taxon>
        <taxon>Sordariomycetes</taxon>
        <taxon>Hypocreomycetidae</taxon>
        <taxon>Hypocreales</taxon>
        <taxon>Stachybotryaceae</taxon>
        <taxon>Stachybotrys</taxon>
    </lineage>
</organism>
<sequence>MTRPPTGPTFAQFFPNAPKVATEGTGRAERDRPRLKQHAADSSREATTPLESDASLNLNNNNSRPASRGASTEYPLHHVVDDNESPPVDIPSTVGSASSYISSTSSVFSGSLRPSATAVSSSRASAITPLTSKDSPSNSSTPSHSKSDMPLVLNNDVAAAQSSHNTSADGHNGSISLTPMGDGRVFARDPMPSVKGMKCVYDPLLDRSRNKAATKSAKPIHQEFGLVRITISSYIKGGGVIAV</sequence>
<evidence type="ECO:0000313" key="3">
    <source>
        <dbReference type="Proteomes" id="UP000813444"/>
    </source>
</evidence>
<dbReference type="EMBL" id="JAGPNK010000007">
    <property type="protein sequence ID" value="KAH7318760.1"/>
    <property type="molecule type" value="Genomic_DNA"/>
</dbReference>
<evidence type="ECO:0000256" key="1">
    <source>
        <dbReference type="SAM" id="MobiDB-lite"/>
    </source>
</evidence>
<feature type="compositionally biased region" description="Polar residues" evidence="1">
    <location>
        <begin position="162"/>
        <end position="177"/>
    </location>
</feature>
<protein>
    <submittedName>
        <fullName evidence="2">Uncharacterized protein</fullName>
    </submittedName>
</protein>
<keyword evidence="3" id="KW-1185">Reference proteome</keyword>
<name>A0A8K0WS63_9HYPO</name>
<dbReference type="AlphaFoldDB" id="A0A8K0WS63"/>
<feature type="compositionally biased region" description="Basic and acidic residues" evidence="1">
    <location>
        <begin position="26"/>
        <end position="44"/>
    </location>
</feature>
<accession>A0A8K0WS63</accession>
<reference evidence="2" key="1">
    <citation type="journal article" date="2021" name="Nat. Commun.">
        <title>Genetic determinants of endophytism in the Arabidopsis root mycobiome.</title>
        <authorList>
            <person name="Mesny F."/>
            <person name="Miyauchi S."/>
            <person name="Thiergart T."/>
            <person name="Pickel B."/>
            <person name="Atanasova L."/>
            <person name="Karlsson M."/>
            <person name="Huettel B."/>
            <person name="Barry K.W."/>
            <person name="Haridas S."/>
            <person name="Chen C."/>
            <person name="Bauer D."/>
            <person name="Andreopoulos W."/>
            <person name="Pangilinan J."/>
            <person name="LaButti K."/>
            <person name="Riley R."/>
            <person name="Lipzen A."/>
            <person name="Clum A."/>
            <person name="Drula E."/>
            <person name="Henrissat B."/>
            <person name="Kohler A."/>
            <person name="Grigoriev I.V."/>
            <person name="Martin F.M."/>
            <person name="Hacquard S."/>
        </authorList>
    </citation>
    <scope>NUCLEOTIDE SEQUENCE</scope>
    <source>
        <strain evidence="2">MPI-CAGE-CH-0235</strain>
    </source>
</reference>
<comment type="caution">
    <text evidence="2">The sequence shown here is derived from an EMBL/GenBank/DDBJ whole genome shotgun (WGS) entry which is preliminary data.</text>
</comment>